<sequence>MELRIVRRLIPEWGTTYGPPGEGPFPAVMILHGSEGAWSGWSHRNAAILAAHGFLAFPLGYSSGGNAWNAGHIVDYPLDRSVEALAALRAFPYAGPRIGLYGVSRGAEHALLLASLMAREGMEELPDAIAAHSPPDVVCGAFDSRSHRDPGDPGWQAWDANNRAWTWKGSQKELLPTTPIEVERYPGPLFLSHGMKDRMWSVEMTRRLEQRLKMHGHQPEVHYYEGEDHIPGSAGENLHHEYLIGFFEKHLC</sequence>
<keyword evidence="3" id="KW-1185">Reference proteome</keyword>
<evidence type="ECO:0000259" key="1">
    <source>
        <dbReference type="Pfam" id="PF00326"/>
    </source>
</evidence>
<dbReference type="GO" id="GO:0006508">
    <property type="term" value="P:proteolysis"/>
    <property type="evidence" value="ECO:0007669"/>
    <property type="project" value="InterPro"/>
</dbReference>
<evidence type="ECO:0000313" key="3">
    <source>
        <dbReference type="Proteomes" id="UP000235803"/>
    </source>
</evidence>
<organism evidence="2 3">
    <name type="scientific">Billgrantia endophytica</name>
    <dbReference type="NCBI Taxonomy" id="2033802"/>
    <lineage>
        <taxon>Bacteria</taxon>
        <taxon>Pseudomonadati</taxon>
        <taxon>Pseudomonadota</taxon>
        <taxon>Gammaproteobacteria</taxon>
        <taxon>Oceanospirillales</taxon>
        <taxon>Halomonadaceae</taxon>
        <taxon>Billgrantia</taxon>
    </lineage>
</organism>
<dbReference type="Gene3D" id="3.40.50.1820">
    <property type="entry name" value="alpha/beta hydrolase"/>
    <property type="match status" value="1"/>
</dbReference>
<gene>
    <name evidence="2" type="ORF">C1H69_21455</name>
</gene>
<accession>A0A2N7TW52</accession>
<dbReference type="GO" id="GO:0047617">
    <property type="term" value="F:fatty acyl-CoA hydrolase activity"/>
    <property type="evidence" value="ECO:0007669"/>
    <property type="project" value="TreeGrafter"/>
</dbReference>
<dbReference type="SUPFAM" id="SSF53474">
    <property type="entry name" value="alpha/beta-Hydrolases"/>
    <property type="match status" value="1"/>
</dbReference>
<dbReference type="Proteomes" id="UP000235803">
    <property type="component" value="Unassembled WGS sequence"/>
</dbReference>
<proteinExistence type="predicted"/>
<dbReference type="GO" id="GO:0008236">
    <property type="term" value="F:serine-type peptidase activity"/>
    <property type="evidence" value="ECO:0007669"/>
    <property type="project" value="InterPro"/>
</dbReference>
<dbReference type="InterPro" id="IPR001375">
    <property type="entry name" value="Peptidase_S9_cat"/>
</dbReference>
<dbReference type="OrthoDB" id="9771666at2"/>
<dbReference type="GO" id="GO:0006631">
    <property type="term" value="P:fatty acid metabolic process"/>
    <property type="evidence" value="ECO:0007669"/>
    <property type="project" value="TreeGrafter"/>
</dbReference>
<dbReference type="EMBL" id="PNRF01000045">
    <property type="protein sequence ID" value="PMR72407.1"/>
    <property type="molecule type" value="Genomic_DNA"/>
</dbReference>
<comment type="caution">
    <text evidence="2">The sequence shown here is derived from an EMBL/GenBank/DDBJ whole genome shotgun (WGS) entry which is preliminary data.</text>
</comment>
<reference evidence="2 3" key="1">
    <citation type="submission" date="2018-01" db="EMBL/GenBank/DDBJ databases">
        <title>Halomonas endophytica sp. nov., isolated from storage liquid in the stems of Populus euphratica.</title>
        <authorList>
            <person name="Chen C."/>
        </authorList>
    </citation>
    <scope>NUCLEOTIDE SEQUENCE [LARGE SCALE GENOMIC DNA]</scope>
    <source>
        <strain evidence="2 3">MC28</strain>
    </source>
</reference>
<dbReference type="GO" id="GO:0006637">
    <property type="term" value="P:acyl-CoA metabolic process"/>
    <property type="evidence" value="ECO:0007669"/>
    <property type="project" value="TreeGrafter"/>
</dbReference>
<evidence type="ECO:0000313" key="2">
    <source>
        <dbReference type="EMBL" id="PMR72407.1"/>
    </source>
</evidence>
<name>A0A2N7TW52_9GAMM</name>
<dbReference type="AlphaFoldDB" id="A0A2N7TW52"/>
<dbReference type="PANTHER" id="PTHR10824:SF4">
    <property type="entry name" value="ACYL-COENZYME A THIOESTERASE 1-LIKE"/>
    <property type="match status" value="1"/>
</dbReference>
<dbReference type="PANTHER" id="PTHR10824">
    <property type="entry name" value="ACYL-COENZYME A THIOESTERASE-RELATED"/>
    <property type="match status" value="1"/>
</dbReference>
<feature type="domain" description="Peptidase S9 prolyl oligopeptidase catalytic" evidence="1">
    <location>
        <begin position="159"/>
        <end position="251"/>
    </location>
</feature>
<dbReference type="Pfam" id="PF00326">
    <property type="entry name" value="Peptidase_S9"/>
    <property type="match status" value="1"/>
</dbReference>
<protein>
    <submittedName>
        <fullName evidence="2">Thioesterase</fullName>
    </submittedName>
</protein>
<dbReference type="RefSeq" id="WP_102655427.1">
    <property type="nucleotide sequence ID" value="NZ_PNRF01000045.1"/>
</dbReference>
<dbReference type="InterPro" id="IPR029058">
    <property type="entry name" value="AB_hydrolase_fold"/>
</dbReference>